<dbReference type="Proteomes" id="UP000000763">
    <property type="component" value="Chromosome 9"/>
</dbReference>
<feature type="compositionally biased region" description="Gly residues" evidence="1">
    <location>
        <begin position="1"/>
        <end position="12"/>
    </location>
</feature>
<reference evidence="4" key="4">
    <citation type="journal article" date="2008" name="Nucleic Acids Res.">
        <title>The rice annotation project database (RAP-DB): 2008 update.</title>
        <authorList>
            <consortium name="The rice annotation project (RAP)"/>
        </authorList>
    </citation>
    <scope>GENOME REANNOTATION</scope>
    <source>
        <strain evidence="4">cv. Nipponbare</strain>
    </source>
</reference>
<dbReference type="EMBL" id="AP006059">
    <property type="protein sequence ID" value="BAD46556.1"/>
    <property type="molecule type" value="Genomic_DNA"/>
</dbReference>
<evidence type="ECO:0000256" key="1">
    <source>
        <dbReference type="SAM" id="MobiDB-lite"/>
    </source>
</evidence>
<proteinExistence type="predicted"/>
<name>Q69K38_ORYSJ</name>
<reference evidence="3" key="2">
    <citation type="submission" date="2002-11" db="EMBL/GenBank/DDBJ databases">
        <title>Oryza sativa nipponbare(GA3) genomic DNA, chromosome 9, BAC clone:OSJNBb0023E08.</title>
        <authorList>
            <person name="Sasaki T."/>
            <person name="Matsumoto T."/>
            <person name="Katayose Y."/>
        </authorList>
    </citation>
    <scope>NUCLEOTIDE SEQUENCE</scope>
</reference>
<reference evidence="4" key="3">
    <citation type="journal article" date="2005" name="Nature">
        <title>The map-based sequence of the rice genome.</title>
        <authorList>
            <consortium name="International rice genome sequencing project (IRGSP)"/>
            <person name="Matsumoto T."/>
            <person name="Wu J."/>
            <person name="Kanamori H."/>
            <person name="Katayose Y."/>
            <person name="Fujisawa M."/>
            <person name="Namiki N."/>
            <person name="Mizuno H."/>
            <person name="Yamamoto K."/>
            <person name="Antonio B.A."/>
            <person name="Baba T."/>
            <person name="Sakata K."/>
            <person name="Nagamura Y."/>
            <person name="Aoki H."/>
            <person name="Arikawa K."/>
            <person name="Arita K."/>
            <person name="Bito T."/>
            <person name="Chiden Y."/>
            <person name="Fujitsuka N."/>
            <person name="Fukunaka R."/>
            <person name="Hamada M."/>
            <person name="Harada C."/>
            <person name="Hayashi A."/>
            <person name="Hijishita S."/>
            <person name="Honda M."/>
            <person name="Hosokawa S."/>
            <person name="Ichikawa Y."/>
            <person name="Idonuma A."/>
            <person name="Iijima M."/>
            <person name="Ikeda M."/>
            <person name="Ikeno M."/>
            <person name="Ito K."/>
            <person name="Ito S."/>
            <person name="Ito T."/>
            <person name="Ito Y."/>
            <person name="Ito Y."/>
            <person name="Iwabuchi A."/>
            <person name="Kamiya K."/>
            <person name="Karasawa W."/>
            <person name="Kurita K."/>
            <person name="Katagiri S."/>
            <person name="Kikuta A."/>
            <person name="Kobayashi H."/>
            <person name="Kobayashi N."/>
            <person name="Machita K."/>
            <person name="Maehara T."/>
            <person name="Masukawa M."/>
            <person name="Mizubayashi T."/>
            <person name="Mukai Y."/>
            <person name="Nagasaki H."/>
            <person name="Nagata Y."/>
            <person name="Naito S."/>
            <person name="Nakashima M."/>
            <person name="Nakama Y."/>
            <person name="Nakamichi Y."/>
            <person name="Nakamura M."/>
            <person name="Meguro A."/>
            <person name="Negishi M."/>
            <person name="Ohta I."/>
            <person name="Ohta T."/>
            <person name="Okamoto M."/>
            <person name="Ono N."/>
            <person name="Saji S."/>
            <person name="Sakaguchi M."/>
            <person name="Sakai K."/>
            <person name="Shibata M."/>
            <person name="Shimokawa T."/>
            <person name="Song J."/>
            <person name="Takazaki Y."/>
            <person name="Terasawa K."/>
            <person name="Tsugane M."/>
            <person name="Tsuji K."/>
            <person name="Ueda S."/>
            <person name="Waki K."/>
            <person name="Yamagata H."/>
            <person name="Yamamoto M."/>
            <person name="Yamamoto S."/>
            <person name="Yamane H."/>
            <person name="Yoshiki S."/>
            <person name="Yoshihara R."/>
            <person name="Yukawa K."/>
            <person name="Zhong H."/>
            <person name="Yano M."/>
            <person name="Yuan Q."/>
            <person name="Ouyang S."/>
            <person name="Liu J."/>
            <person name="Jones K.M."/>
            <person name="Gansberger K."/>
            <person name="Moffat K."/>
            <person name="Hill J."/>
            <person name="Bera J."/>
            <person name="Fadrosh D."/>
            <person name="Jin S."/>
            <person name="Johri S."/>
            <person name="Kim M."/>
            <person name="Overton L."/>
            <person name="Reardon M."/>
            <person name="Tsitrin T."/>
            <person name="Vuong H."/>
            <person name="Weaver B."/>
            <person name="Ciecko A."/>
            <person name="Tallon L."/>
            <person name="Jackson J."/>
            <person name="Pai G."/>
            <person name="Aken S.V."/>
            <person name="Utterback T."/>
            <person name="Reidmuller S."/>
            <person name="Feldblyum T."/>
            <person name="Hsiao J."/>
            <person name="Zismann V."/>
            <person name="Iobst S."/>
            <person name="de Vazeille A.R."/>
            <person name="Buell C.R."/>
            <person name="Ying K."/>
            <person name="Li Y."/>
            <person name="Lu T."/>
            <person name="Huang Y."/>
            <person name="Zhao Q."/>
            <person name="Feng Q."/>
            <person name="Zhang L."/>
            <person name="Zhu J."/>
            <person name="Weng Q."/>
            <person name="Mu J."/>
            <person name="Lu Y."/>
            <person name="Fan D."/>
            <person name="Liu Y."/>
            <person name="Guan J."/>
            <person name="Zhang Y."/>
            <person name="Yu S."/>
            <person name="Liu X."/>
            <person name="Zhang Y."/>
            <person name="Hong G."/>
            <person name="Han B."/>
            <person name="Choisne N."/>
            <person name="Demange N."/>
            <person name="Orjeda G."/>
            <person name="Samain S."/>
            <person name="Cattolico L."/>
            <person name="Pelletier E."/>
            <person name="Couloux A."/>
            <person name="Segurens B."/>
            <person name="Wincker P."/>
            <person name="D'Hont A."/>
            <person name="Scarpelli C."/>
            <person name="Weissenbach J."/>
            <person name="Salanoubat M."/>
            <person name="Quetier F."/>
            <person name="Yu Y."/>
            <person name="Kim H.R."/>
            <person name="Rambo T."/>
            <person name="Currie J."/>
            <person name="Collura K."/>
            <person name="Luo M."/>
            <person name="Yang T."/>
            <person name="Ammiraju J.S.S."/>
            <person name="Engler F."/>
            <person name="Soderlund C."/>
            <person name="Wing R.A."/>
            <person name="Palmer L.E."/>
            <person name="de la Bastide M."/>
            <person name="Spiegel L."/>
            <person name="Nascimento L."/>
            <person name="Zutavern T."/>
            <person name="O'Shaughnessy A."/>
            <person name="Dike S."/>
            <person name="Dedhia N."/>
            <person name="Preston R."/>
            <person name="Balija V."/>
            <person name="McCombie W.R."/>
            <person name="Chow T."/>
            <person name="Chen H."/>
            <person name="Chung M."/>
            <person name="Chen C."/>
            <person name="Shaw J."/>
            <person name="Wu H."/>
            <person name="Hsiao K."/>
            <person name="Chao Y."/>
            <person name="Chu M."/>
            <person name="Cheng C."/>
            <person name="Hour A."/>
            <person name="Lee P."/>
            <person name="Lin S."/>
            <person name="Lin Y."/>
            <person name="Liou J."/>
            <person name="Liu S."/>
            <person name="Hsing Y."/>
            <person name="Raghuvanshi S."/>
            <person name="Mohanty A."/>
            <person name="Bharti A.K."/>
            <person name="Gaur A."/>
            <person name="Gupta V."/>
            <person name="Kumar D."/>
            <person name="Ravi V."/>
            <person name="Vij S."/>
            <person name="Kapur A."/>
            <person name="Khurana P."/>
            <person name="Khurana P."/>
            <person name="Khurana J.P."/>
            <person name="Tyagi A.K."/>
            <person name="Gaikwad K."/>
            <person name="Singh A."/>
            <person name="Dalal V."/>
            <person name="Srivastava S."/>
            <person name="Dixit A."/>
            <person name="Pal A.K."/>
            <person name="Ghazi I.A."/>
            <person name="Yadav M."/>
            <person name="Pandit A."/>
            <person name="Bhargava A."/>
            <person name="Sureshbabu K."/>
            <person name="Batra K."/>
            <person name="Sharma T.R."/>
            <person name="Mohapatra T."/>
            <person name="Singh N.K."/>
            <person name="Messing J."/>
            <person name="Nelson A.B."/>
            <person name="Fuks G."/>
            <person name="Kavchok S."/>
            <person name="Keizer G."/>
            <person name="Linton E."/>
            <person name="Llaca V."/>
            <person name="Song R."/>
            <person name="Tanyolac B."/>
            <person name="Young S."/>
            <person name="Ho-Il K."/>
            <person name="Hahn J.H."/>
            <person name="Sangsakoo G."/>
            <person name="Vanavichit A."/>
            <person name="de Mattos Luiz.A.T."/>
            <person name="Zimmer P.D."/>
            <person name="Malone G."/>
            <person name="Dellagostin O."/>
            <person name="de Oliveira A.C."/>
            <person name="Bevan M."/>
            <person name="Bancroft I."/>
            <person name="Minx P."/>
            <person name="Cordum H."/>
            <person name="Wilson R."/>
            <person name="Cheng Z."/>
            <person name="Jin W."/>
            <person name="Jiang J."/>
            <person name="Leong S.A."/>
            <person name="Iwama H."/>
            <person name="Gojobori T."/>
            <person name="Itoh T."/>
            <person name="Niimura Y."/>
            <person name="Fujii Y."/>
            <person name="Habara T."/>
            <person name="Sakai H."/>
            <person name="Sato Y."/>
            <person name="Wilson G."/>
            <person name="Kumar K."/>
            <person name="McCouch S."/>
            <person name="Juretic N."/>
            <person name="Hoen D."/>
            <person name="Wright S."/>
            <person name="Bruskiewich R."/>
            <person name="Bureau T."/>
            <person name="Miyao A."/>
            <person name="Hirochika H."/>
            <person name="Nishikawa T."/>
            <person name="Kadowaki K."/>
            <person name="Sugiura M."/>
            <person name="Burr B."/>
            <person name="Sasaki T."/>
        </authorList>
    </citation>
    <scope>NUCLEOTIDE SEQUENCE [LARGE SCALE GENOMIC DNA]</scope>
    <source>
        <strain evidence="4">cv. Nipponbare</strain>
    </source>
</reference>
<sequence length="67" mass="7067">MATGGTGGGSGRCGRQRLRPKATAAHAGERERGRRGEPHRRVWWLEREVKAAAMTGDAKGQTAAAAP</sequence>
<protein>
    <submittedName>
        <fullName evidence="2">Uncharacterized protein</fullName>
    </submittedName>
</protein>
<accession>Q69K38</accession>
<evidence type="ECO:0000313" key="3">
    <source>
        <dbReference type="EMBL" id="BAD46556.1"/>
    </source>
</evidence>
<reference evidence="2" key="1">
    <citation type="submission" date="2002-11" db="EMBL/GenBank/DDBJ databases">
        <title>Oryza sativa nipponbare(GA3) genomic DNA, chromosome 9, BAC clone:OSJNBa0066B16.</title>
        <authorList>
            <person name="Sasaki T."/>
            <person name="Matsumoto T."/>
            <person name="Katayose Y."/>
        </authorList>
    </citation>
    <scope>NUCLEOTIDE SEQUENCE</scope>
</reference>
<dbReference type="EMBL" id="AP006058">
    <property type="protein sequence ID" value="BAD36663.1"/>
    <property type="molecule type" value="Genomic_DNA"/>
</dbReference>
<gene>
    <name evidence="2" type="ORF">OSJNBa0066B16.1</name>
    <name evidence="3" type="ORF">OSJNBb0023E08.31</name>
</gene>
<organism evidence="2 4">
    <name type="scientific">Oryza sativa subsp. japonica</name>
    <name type="common">Rice</name>
    <dbReference type="NCBI Taxonomy" id="39947"/>
    <lineage>
        <taxon>Eukaryota</taxon>
        <taxon>Viridiplantae</taxon>
        <taxon>Streptophyta</taxon>
        <taxon>Embryophyta</taxon>
        <taxon>Tracheophyta</taxon>
        <taxon>Spermatophyta</taxon>
        <taxon>Magnoliopsida</taxon>
        <taxon>Liliopsida</taxon>
        <taxon>Poales</taxon>
        <taxon>Poaceae</taxon>
        <taxon>BOP clade</taxon>
        <taxon>Oryzoideae</taxon>
        <taxon>Oryzeae</taxon>
        <taxon>Oryzinae</taxon>
        <taxon>Oryza</taxon>
        <taxon>Oryza sativa</taxon>
    </lineage>
</organism>
<evidence type="ECO:0000313" key="4">
    <source>
        <dbReference type="Proteomes" id="UP000000763"/>
    </source>
</evidence>
<feature type="region of interest" description="Disordered" evidence="1">
    <location>
        <begin position="1"/>
        <end position="40"/>
    </location>
</feature>
<dbReference type="AlphaFoldDB" id="Q69K38"/>
<evidence type="ECO:0000313" key="2">
    <source>
        <dbReference type="EMBL" id="BAD36663.1"/>
    </source>
</evidence>
<feature type="compositionally biased region" description="Basic and acidic residues" evidence="1">
    <location>
        <begin position="27"/>
        <end position="40"/>
    </location>
</feature>